<keyword evidence="5" id="KW-0175">Coiled coil</keyword>
<dbReference type="Pfam" id="PF13408">
    <property type="entry name" value="Zn_ribbon_recom"/>
    <property type="match status" value="1"/>
</dbReference>
<dbReference type="InterPro" id="IPR050639">
    <property type="entry name" value="SSR_resolvase"/>
</dbReference>
<feature type="active site" description="O-(5'-phospho-DNA)-serine intermediate" evidence="4">
    <location>
        <position position="10"/>
    </location>
</feature>
<organism evidence="8 9">
    <name type="scientific">Brevibacillus porteri</name>
    <dbReference type="NCBI Taxonomy" id="2126350"/>
    <lineage>
        <taxon>Bacteria</taxon>
        <taxon>Bacillati</taxon>
        <taxon>Bacillota</taxon>
        <taxon>Bacilli</taxon>
        <taxon>Bacillales</taxon>
        <taxon>Paenibacillaceae</taxon>
        <taxon>Brevibacillus</taxon>
    </lineage>
</organism>
<dbReference type="Pfam" id="PF00239">
    <property type="entry name" value="Resolvase"/>
    <property type="match status" value="1"/>
</dbReference>
<evidence type="ECO:0000313" key="9">
    <source>
        <dbReference type="Proteomes" id="UP000241645"/>
    </source>
</evidence>
<evidence type="ECO:0000313" key="8">
    <source>
        <dbReference type="EMBL" id="PSK10356.1"/>
    </source>
</evidence>
<dbReference type="Gene3D" id="3.90.1750.20">
    <property type="entry name" value="Putative Large Serine Recombinase, Chain B, Domain 2"/>
    <property type="match status" value="1"/>
</dbReference>
<dbReference type="RefSeq" id="WP_106834552.1">
    <property type="nucleotide sequence ID" value="NZ_JARMEW010000032.1"/>
</dbReference>
<keyword evidence="3" id="KW-0233">DNA recombination</keyword>
<keyword evidence="1" id="KW-0229">DNA integration</keyword>
<keyword evidence="2" id="KW-0238">DNA-binding</keyword>
<dbReference type="InterPro" id="IPR036162">
    <property type="entry name" value="Resolvase-like_N_sf"/>
</dbReference>
<gene>
    <name evidence="8" type="ORF">C7R92_13145</name>
</gene>
<dbReference type="PROSITE" id="PS51736">
    <property type="entry name" value="RECOMBINASES_3"/>
    <property type="match status" value="1"/>
</dbReference>
<dbReference type="PROSITE" id="PS51737">
    <property type="entry name" value="RECOMBINASE_DNA_BIND"/>
    <property type="match status" value="1"/>
</dbReference>
<dbReference type="CDD" id="cd03768">
    <property type="entry name" value="SR_ResInv"/>
    <property type="match status" value="1"/>
</dbReference>
<feature type="domain" description="Recombinase" evidence="7">
    <location>
        <begin position="158"/>
        <end position="260"/>
    </location>
</feature>
<dbReference type="PANTHER" id="PTHR30461">
    <property type="entry name" value="DNA-INVERTASE FROM LAMBDOID PROPHAGE"/>
    <property type="match status" value="1"/>
</dbReference>
<reference evidence="8 9" key="1">
    <citation type="submission" date="2018-03" db="EMBL/GenBank/DDBJ databases">
        <title>Brevisbacillus phylogenomics.</title>
        <authorList>
            <person name="Dunlap C."/>
        </authorList>
    </citation>
    <scope>NUCLEOTIDE SEQUENCE [LARGE SCALE GENOMIC DNA]</scope>
    <source>
        <strain evidence="8 9">NRRL B-41110</strain>
    </source>
</reference>
<dbReference type="Proteomes" id="UP000241645">
    <property type="component" value="Unassembled WGS sequence"/>
</dbReference>
<dbReference type="InterPro" id="IPR006118">
    <property type="entry name" value="Recombinase_CS"/>
</dbReference>
<keyword evidence="9" id="KW-1185">Reference proteome</keyword>
<dbReference type="Pfam" id="PF07508">
    <property type="entry name" value="Recombinase"/>
    <property type="match status" value="1"/>
</dbReference>
<feature type="coiled-coil region" evidence="5">
    <location>
        <begin position="350"/>
        <end position="412"/>
    </location>
</feature>
<dbReference type="InterPro" id="IPR025827">
    <property type="entry name" value="Zn_ribbon_recom_dom"/>
</dbReference>
<dbReference type="PANTHER" id="PTHR30461:SF23">
    <property type="entry name" value="DNA RECOMBINASE-RELATED"/>
    <property type="match status" value="1"/>
</dbReference>
<dbReference type="SUPFAM" id="SSF53041">
    <property type="entry name" value="Resolvase-like"/>
    <property type="match status" value="1"/>
</dbReference>
<dbReference type="EMBL" id="PXZO01000021">
    <property type="protein sequence ID" value="PSK10356.1"/>
    <property type="molecule type" value="Genomic_DNA"/>
</dbReference>
<evidence type="ECO:0000259" key="6">
    <source>
        <dbReference type="PROSITE" id="PS51736"/>
    </source>
</evidence>
<dbReference type="PROSITE" id="PS00397">
    <property type="entry name" value="RECOMBINASES_1"/>
    <property type="match status" value="1"/>
</dbReference>
<accession>A0ABX5FRC4</accession>
<evidence type="ECO:0000259" key="7">
    <source>
        <dbReference type="PROSITE" id="PS51737"/>
    </source>
</evidence>
<evidence type="ECO:0000256" key="1">
    <source>
        <dbReference type="ARBA" id="ARBA00022908"/>
    </source>
</evidence>
<dbReference type="InterPro" id="IPR006119">
    <property type="entry name" value="Resolv_N"/>
</dbReference>
<evidence type="ECO:0000256" key="4">
    <source>
        <dbReference type="PROSITE-ProRule" id="PRU10137"/>
    </source>
</evidence>
<name>A0ABX5FRC4_9BACL</name>
<dbReference type="InterPro" id="IPR038109">
    <property type="entry name" value="DNA_bind_recomb_sf"/>
</dbReference>
<comment type="caution">
    <text evidence="8">The sequence shown here is derived from an EMBL/GenBank/DDBJ whole genome shotgun (WGS) entry which is preliminary data.</text>
</comment>
<dbReference type="SMART" id="SM00857">
    <property type="entry name" value="Resolvase"/>
    <property type="match status" value="1"/>
</dbReference>
<evidence type="ECO:0000256" key="3">
    <source>
        <dbReference type="ARBA" id="ARBA00023172"/>
    </source>
</evidence>
<dbReference type="GeneID" id="95751052"/>
<sequence length="475" mass="54956">MRVAIYIRVSTEEQAQQGYSLDAQKERLIAFCKSQGWDEHILYMDDGYTGTNMNRPALKRLIRHIEANEIQTVLVYKLDRLGRKQKDVLHLLEDVFERNNVAFKSATEPFDTSTPLGKAMLGILAVFAQLERDMIVERMVEGRRQRVKQGLWHGGRIPFGYTWSPENSIMEIVPDEAHLIREIYRLYLEGQSTLSIADWAAQRSSARKFSHRAIRDILARPIYVGKLINNGALVDGKFEGIIDPDIWYAVQRETSRRRKGLTPIGDYLLTGLLECGVCQSIVVHVKRKQKRGGREYLYELYACKNQHVRPKERSQELRCWLGYRQRHAIEDYVISKIKSIALDPQIVLEVSEESLSRQNHQEAIDALKERKKQVLSGLDNLYDAIQSGAIKANAVSDRIATLEKEQELIETQLLDLIGEEVPERNVEEFQSLIQQIGEDWDYLTFEEQKVMVRKIIKKVTLNKNKTVNITWNVME</sequence>
<dbReference type="InterPro" id="IPR011109">
    <property type="entry name" value="DNA_bind_recombinase_dom"/>
</dbReference>
<evidence type="ECO:0000256" key="5">
    <source>
        <dbReference type="SAM" id="Coils"/>
    </source>
</evidence>
<evidence type="ECO:0000256" key="2">
    <source>
        <dbReference type="ARBA" id="ARBA00023125"/>
    </source>
</evidence>
<proteinExistence type="predicted"/>
<protein>
    <submittedName>
        <fullName evidence="8">Recombinase family protein</fullName>
    </submittedName>
</protein>
<dbReference type="Gene3D" id="3.40.50.1390">
    <property type="entry name" value="Resolvase, N-terminal catalytic domain"/>
    <property type="match status" value="1"/>
</dbReference>
<feature type="domain" description="Resolvase/invertase-type recombinase catalytic" evidence="6">
    <location>
        <begin position="2"/>
        <end position="150"/>
    </location>
</feature>